<feature type="domain" description="SWEET-like" evidence="12">
    <location>
        <begin position="610"/>
        <end position="877"/>
    </location>
</feature>
<feature type="transmembrane region" description="Helical" evidence="10">
    <location>
        <begin position="732"/>
        <end position="753"/>
    </location>
</feature>
<feature type="transmembrane region" description="Helical" evidence="10">
    <location>
        <begin position="698"/>
        <end position="720"/>
    </location>
</feature>
<feature type="transmembrane region" description="Helical" evidence="10">
    <location>
        <begin position="621"/>
        <end position="642"/>
    </location>
</feature>
<keyword evidence="8 10" id="KW-1133">Transmembrane helix</keyword>
<keyword evidence="5 14" id="KW-0808">Transferase</keyword>
<evidence type="ECO:0000256" key="3">
    <source>
        <dbReference type="ARBA" id="ARBA00004906"/>
    </source>
</evidence>
<dbReference type="AlphaFoldDB" id="A0ABD1I8R1"/>
<comment type="pathway">
    <text evidence="3">Protein modification; protein ubiquitination.</text>
</comment>
<gene>
    <name evidence="14" type="ORF">AAHA92_06131</name>
</gene>
<dbReference type="Pfam" id="PF25333">
    <property type="entry name" value="DUF2921_N"/>
    <property type="match status" value="3"/>
</dbReference>
<dbReference type="PANTHER" id="PTHR33389">
    <property type="entry name" value="FAMILY PROTEIN, PUTATIVE (DUF2921)-RELATED"/>
    <property type="match status" value="1"/>
</dbReference>
<proteinExistence type="predicted"/>
<name>A0ABD1I8R1_SALDI</name>
<evidence type="ECO:0000256" key="8">
    <source>
        <dbReference type="ARBA" id="ARBA00022989"/>
    </source>
</evidence>
<feature type="signal peptide" evidence="11">
    <location>
        <begin position="1"/>
        <end position="21"/>
    </location>
</feature>
<dbReference type="EMBL" id="JBEAFC010000003">
    <property type="protein sequence ID" value="KAL1563696.1"/>
    <property type="molecule type" value="Genomic_DNA"/>
</dbReference>
<evidence type="ECO:0000256" key="7">
    <source>
        <dbReference type="ARBA" id="ARBA00022786"/>
    </source>
</evidence>
<feature type="domain" description="DUF2921" evidence="13">
    <location>
        <begin position="27"/>
        <end position="200"/>
    </location>
</feature>
<dbReference type="InterPro" id="IPR021319">
    <property type="entry name" value="DUF2921"/>
</dbReference>
<evidence type="ECO:0000313" key="15">
    <source>
        <dbReference type="Proteomes" id="UP001567538"/>
    </source>
</evidence>
<evidence type="ECO:0000256" key="5">
    <source>
        <dbReference type="ARBA" id="ARBA00022679"/>
    </source>
</evidence>
<keyword evidence="11" id="KW-0732">Signal</keyword>
<feature type="domain" description="DUF2921" evidence="13">
    <location>
        <begin position="405"/>
        <end position="597"/>
    </location>
</feature>
<feature type="domain" description="DUF2921" evidence="13">
    <location>
        <begin position="236"/>
        <end position="374"/>
    </location>
</feature>
<accession>A0ABD1I8R1</accession>
<keyword evidence="15" id="KW-1185">Reference proteome</keyword>
<feature type="transmembrane region" description="Helical" evidence="10">
    <location>
        <begin position="654"/>
        <end position="678"/>
    </location>
</feature>
<evidence type="ECO:0000259" key="13">
    <source>
        <dbReference type="Pfam" id="PF25333"/>
    </source>
</evidence>
<keyword evidence="6 10" id="KW-0812">Transmembrane</keyword>
<comment type="catalytic activity">
    <reaction evidence="1">
        <text>S-ubiquitinyl-[E2 ubiquitin-conjugating enzyme]-L-cysteine + [acceptor protein]-L-lysine = [E2 ubiquitin-conjugating enzyme]-L-cysteine + N(6)-ubiquitinyl-[acceptor protein]-L-lysine.</text>
        <dbReference type="EC" id="2.3.2.27"/>
    </reaction>
</comment>
<evidence type="ECO:0000313" key="14">
    <source>
        <dbReference type="EMBL" id="KAL1563696.1"/>
    </source>
</evidence>
<evidence type="ECO:0000256" key="1">
    <source>
        <dbReference type="ARBA" id="ARBA00000900"/>
    </source>
</evidence>
<comment type="caution">
    <text evidence="14">The sequence shown here is derived from an EMBL/GenBank/DDBJ whole genome shotgun (WGS) entry which is preliminary data.</text>
</comment>
<feature type="transmembrane region" description="Helical" evidence="10">
    <location>
        <begin position="845"/>
        <end position="864"/>
    </location>
</feature>
<dbReference type="Proteomes" id="UP001567538">
    <property type="component" value="Unassembled WGS sequence"/>
</dbReference>
<keyword evidence="9 10" id="KW-0472">Membrane</keyword>
<evidence type="ECO:0000256" key="10">
    <source>
        <dbReference type="SAM" id="Phobius"/>
    </source>
</evidence>
<evidence type="ECO:0000256" key="6">
    <source>
        <dbReference type="ARBA" id="ARBA00022692"/>
    </source>
</evidence>
<dbReference type="Pfam" id="PF11145">
    <property type="entry name" value="DUF2921"/>
    <property type="match status" value="1"/>
</dbReference>
<dbReference type="EC" id="2.3.2.27" evidence="4"/>
<evidence type="ECO:0000256" key="4">
    <source>
        <dbReference type="ARBA" id="ARBA00012483"/>
    </source>
</evidence>
<dbReference type="InterPro" id="IPR057425">
    <property type="entry name" value="DUF2921_N"/>
</dbReference>
<feature type="chain" id="PRO_5044837394" description="RING-type E3 ubiquitin transferase" evidence="11">
    <location>
        <begin position="22"/>
        <end position="894"/>
    </location>
</feature>
<reference evidence="14 15" key="1">
    <citation type="submission" date="2024-06" db="EMBL/GenBank/DDBJ databases">
        <title>A chromosome level genome sequence of Diviner's sage (Salvia divinorum).</title>
        <authorList>
            <person name="Ford S.A."/>
            <person name="Ro D.-K."/>
            <person name="Ness R.W."/>
            <person name="Phillips M.A."/>
        </authorList>
    </citation>
    <scope>NUCLEOTIDE SEQUENCE [LARGE SCALE GENOMIC DNA]</scope>
    <source>
        <strain evidence="14">SAF-2024a</strain>
        <tissue evidence="14">Leaf</tissue>
    </source>
</reference>
<organism evidence="14 15">
    <name type="scientific">Salvia divinorum</name>
    <name type="common">Maria pastora</name>
    <name type="synonym">Diviner's sage</name>
    <dbReference type="NCBI Taxonomy" id="28513"/>
    <lineage>
        <taxon>Eukaryota</taxon>
        <taxon>Viridiplantae</taxon>
        <taxon>Streptophyta</taxon>
        <taxon>Embryophyta</taxon>
        <taxon>Tracheophyta</taxon>
        <taxon>Spermatophyta</taxon>
        <taxon>Magnoliopsida</taxon>
        <taxon>eudicotyledons</taxon>
        <taxon>Gunneridae</taxon>
        <taxon>Pentapetalae</taxon>
        <taxon>asterids</taxon>
        <taxon>lamiids</taxon>
        <taxon>Lamiales</taxon>
        <taxon>Lamiaceae</taxon>
        <taxon>Nepetoideae</taxon>
        <taxon>Mentheae</taxon>
        <taxon>Salviinae</taxon>
        <taxon>Salvia</taxon>
        <taxon>Salvia subgen. Calosphace</taxon>
    </lineage>
</organism>
<protein>
    <recommendedName>
        <fullName evidence="4">RING-type E3 ubiquitin transferase</fullName>
        <ecNumber evidence="4">2.3.2.27</ecNumber>
    </recommendedName>
</protein>
<keyword evidence="14" id="KW-0012">Acyltransferase</keyword>
<dbReference type="GO" id="GO:0061630">
    <property type="term" value="F:ubiquitin protein ligase activity"/>
    <property type="evidence" value="ECO:0007669"/>
    <property type="project" value="UniProtKB-EC"/>
</dbReference>
<dbReference type="GO" id="GO:0012505">
    <property type="term" value="C:endomembrane system"/>
    <property type="evidence" value="ECO:0007669"/>
    <property type="project" value="UniProtKB-SubCell"/>
</dbReference>
<dbReference type="PANTHER" id="PTHR33389:SF18">
    <property type="entry name" value="OS01G0677900 PROTEIN"/>
    <property type="match status" value="1"/>
</dbReference>
<comment type="subcellular location">
    <subcellularLocation>
        <location evidence="2">Endomembrane system</location>
        <topology evidence="2">Multi-pass membrane protein</topology>
    </subcellularLocation>
</comment>
<sequence>MSFRSFSCFFLLASIFSFSKSENDDSYAKHCSSLLRPSHITHRSYDDDSLPSLSTPYFTDGGNLLRMEPGRRYYYRQKNLNLRLLPNYYQTTASGLYKVQGFLYIRFPYSSDHDDHTNYSYGGYNRRRNRSNGSLKFPLSGFWSKISRKLCMIGSARWRGVDRDAVLKLKFADEENPTINSSLVSGSLESTNDPPYFSPILIFYFPQIPEYKYSLVTKQVFPRQKDESLSMGALEFCSFMRREMRALELEYAAECRGSHRCSPLDGDGYLPRFLSVTSIQCVEGSKKARFMAKFVNSSYNDYNSFDTRSTVIGEASWDDESNRMMGVACRILNPSLPLGEVVVNCTMRLIISHPSVLTIRNDAKVVGQIWSSDSHFQQIQISSSDERASTEQRYEYKYTEVDKASKSCTKKEAKKGDVYPDPQSYDMRFDINIKNKKGQEVAWASATPTWVGNASYQHGDGWGGFLAMAPAGAVSYVESTAVTQPLQIQNTPTNMTYKIRINPQYFGNSSNQSTILSPSLEWAVGGVEITAEGVYDAANGQLCMVGCRKLVNKSIIFKDCDVLLELQLPPSNRERGCLTKGVIKSTRTGKDPLHFDDLILQTFAYYRGEAERSIWRMDLEIAMVLVSNTLACIFLALQIFHLKKNPEVPSSVSLVMLVVLSVGHMIPLVLNFEAVFLGSRDKSTLELGSGGRLEANEIAVRVITMVALLLQLRLFQIVWTAKQSSWHGEKKAGFGSLLMYILGALLTLIINWMRNSYTIGWRYSVWGDIRSYAGLILDGFLVPQILLNVVRGSAEKALSHPFYIGTSAVRLVPHAYNQYRAHNYPKFELNATYYYANPAADMYSTAWDIIIPCGVIALAVVVFVQQRHGGRCILPKRVSRGLEMYEKVPTAENQ</sequence>
<evidence type="ECO:0000256" key="9">
    <source>
        <dbReference type="ARBA" id="ARBA00023136"/>
    </source>
</evidence>
<evidence type="ECO:0000259" key="12">
    <source>
        <dbReference type="Pfam" id="PF11145"/>
    </source>
</evidence>
<evidence type="ECO:0000256" key="2">
    <source>
        <dbReference type="ARBA" id="ARBA00004127"/>
    </source>
</evidence>
<keyword evidence="7" id="KW-0833">Ubl conjugation pathway</keyword>
<evidence type="ECO:0000256" key="11">
    <source>
        <dbReference type="SAM" id="SignalP"/>
    </source>
</evidence>